<organism evidence="3 4">
    <name type="scientific">Monosiga brevicollis</name>
    <name type="common">Choanoflagellate</name>
    <dbReference type="NCBI Taxonomy" id="81824"/>
    <lineage>
        <taxon>Eukaryota</taxon>
        <taxon>Choanoflagellata</taxon>
        <taxon>Craspedida</taxon>
        <taxon>Salpingoecidae</taxon>
        <taxon>Monosiga</taxon>
    </lineage>
</organism>
<name>A9V8V4_MONBE</name>
<feature type="domain" description="Doublecortin" evidence="2">
    <location>
        <begin position="385"/>
        <end position="469"/>
    </location>
</feature>
<dbReference type="PANTHER" id="PTHR23004:SF11">
    <property type="entry name" value="PROTEIN RPI-1"/>
    <property type="match status" value="1"/>
</dbReference>
<dbReference type="Gene3D" id="3.10.20.230">
    <property type="entry name" value="Doublecortin domain"/>
    <property type="match status" value="2"/>
</dbReference>
<dbReference type="Pfam" id="PF06041">
    <property type="entry name" value="DUF924"/>
    <property type="match status" value="1"/>
</dbReference>
<sequence length="802" mass="89077">MPEGLEREGTFAKPLSEEDEGVDTPDRPVIKPPGSATKDERLASRSPSPGPQHQKDNRAPGAQQNNHDDPADAKHPAKHPSPAASPDHDEAPASAVVKQSPRTSAAHNDTPVQPKAKSPEASTAHMEAPHPPVDRAHSPGRRARVSDATMSPRSSNGAHTTPTSKVGSKSQQPPTRSPRNSSPASSNASPGPAPSAGQRPGRHASRKGSLGNHQAPSRSSPSKPPKAKSADSQTSAGKARIQRRTPSKKGLEYNDSRLKAHIKINVFVNGEENTPSRTFLLDPRRVPTFDRLMDYLTAEIQPLFGPIMRLAHAEDYSFLLGYDQVEDGMPIIACGRAGLKRLNYLKIPSYKERAVTKISSATLNKSRFDDSHVESRVTQNIARAKVIQALPAGDEDGVPQRIVIPPADLDNWERVLELFTEKCSNILWVDDVKKIFTLEGEEIEKGSDLKEDEVYVASHLSVFKPTPFQVIGGRICRKPTQKTRPVLPKIVARPKNNRKVLAAFGRTGAGIMDGKAIPDPDMAQKRRRRSLKAQPQSSLPPLKRVSDVHVEGTRPWYQISNQDEAVEAVDQLISQLAGWGEQTDEERHDVLMLMQRRIRDRLFEMRQQSPEVTTAFDDRIEEILNFMMQAPGTEEDDRSAEAVQQRFSVVVDAAISGRLAHWESTPASLVALVILLDQFPRSIHANSKRMFAGDDMAKAVVLRALFHSHLMDEVHPVYRVFPCMALTHQEDLEMQKLAESEWTRACDYFTPDDPIREYKATFESNRQLIERFGRFPERNELLGRTTTAEEREYMAEQASSEA</sequence>
<dbReference type="CDD" id="cd01617">
    <property type="entry name" value="DCX"/>
    <property type="match status" value="1"/>
</dbReference>
<dbReference type="InParanoid" id="A9V8V4"/>
<dbReference type="PROSITE" id="PS50309">
    <property type="entry name" value="DC"/>
    <property type="match status" value="2"/>
</dbReference>
<dbReference type="InterPro" id="IPR003533">
    <property type="entry name" value="Doublecortin_dom"/>
</dbReference>
<dbReference type="KEGG" id="mbr:MONBRDRAFT_28678"/>
<dbReference type="AlphaFoldDB" id="A9V8V4"/>
<dbReference type="RefSeq" id="XP_001749133.1">
    <property type="nucleotide sequence ID" value="XM_001749081.1"/>
</dbReference>
<dbReference type="Pfam" id="PF03607">
    <property type="entry name" value="DCX"/>
    <property type="match status" value="1"/>
</dbReference>
<evidence type="ECO:0000313" key="3">
    <source>
        <dbReference type="EMBL" id="EDQ85939.1"/>
    </source>
</evidence>
<protein>
    <recommendedName>
        <fullName evidence="2">Doublecortin domain-containing protein</fullName>
    </recommendedName>
</protein>
<dbReference type="Gene3D" id="1.25.40.10">
    <property type="entry name" value="Tetratricopeptide repeat domain"/>
    <property type="match status" value="1"/>
</dbReference>
<accession>A9V8V4</accession>
<dbReference type="GO" id="GO:0035556">
    <property type="term" value="P:intracellular signal transduction"/>
    <property type="evidence" value="ECO:0007669"/>
    <property type="project" value="InterPro"/>
</dbReference>
<dbReference type="InterPro" id="IPR036572">
    <property type="entry name" value="Doublecortin_dom_sf"/>
</dbReference>
<dbReference type="InterPro" id="IPR010323">
    <property type="entry name" value="DUF924"/>
</dbReference>
<dbReference type="GO" id="GO:0005874">
    <property type="term" value="C:microtubule"/>
    <property type="evidence" value="ECO:0000318"/>
    <property type="project" value="GO_Central"/>
</dbReference>
<dbReference type="SMART" id="SM00537">
    <property type="entry name" value="DCX"/>
    <property type="match status" value="1"/>
</dbReference>
<feature type="compositionally biased region" description="Polar residues" evidence="1">
    <location>
        <begin position="148"/>
        <end position="169"/>
    </location>
</feature>
<feature type="compositionally biased region" description="Basic and acidic residues" evidence="1">
    <location>
        <begin position="66"/>
        <end position="75"/>
    </location>
</feature>
<feature type="compositionally biased region" description="Polar residues" evidence="1">
    <location>
        <begin position="100"/>
        <end position="111"/>
    </location>
</feature>
<proteinExistence type="predicted"/>
<evidence type="ECO:0000313" key="4">
    <source>
        <dbReference type="Proteomes" id="UP000001357"/>
    </source>
</evidence>
<dbReference type="Proteomes" id="UP000001357">
    <property type="component" value="Unassembled WGS sequence"/>
</dbReference>
<dbReference type="eggNOG" id="KOG3757">
    <property type="taxonomic scope" value="Eukaryota"/>
</dbReference>
<dbReference type="PANTHER" id="PTHR23004">
    <property type="entry name" value="DOUBLECORTIN DOMAIN CONTAINING 2"/>
    <property type="match status" value="1"/>
</dbReference>
<dbReference type="STRING" id="81824.A9V8V4"/>
<dbReference type="InterPro" id="IPR011990">
    <property type="entry name" value="TPR-like_helical_dom_sf"/>
</dbReference>
<dbReference type="Gene3D" id="1.20.58.320">
    <property type="entry name" value="TPR-like"/>
    <property type="match status" value="1"/>
</dbReference>
<gene>
    <name evidence="3" type="ORF">MONBRDRAFT_28678</name>
</gene>
<dbReference type="GeneID" id="5894389"/>
<feature type="compositionally biased region" description="Low complexity" evidence="1">
    <location>
        <begin position="170"/>
        <end position="199"/>
    </location>
</feature>
<dbReference type="SUPFAM" id="SSF89837">
    <property type="entry name" value="Doublecortin (DC)"/>
    <property type="match status" value="2"/>
</dbReference>
<feature type="region of interest" description="Disordered" evidence="1">
    <location>
        <begin position="1"/>
        <end position="254"/>
    </location>
</feature>
<evidence type="ECO:0000259" key="2">
    <source>
        <dbReference type="PROSITE" id="PS50309"/>
    </source>
</evidence>
<evidence type="ECO:0000256" key="1">
    <source>
        <dbReference type="SAM" id="MobiDB-lite"/>
    </source>
</evidence>
<keyword evidence="4" id="KW-1185">Reference proteome</keyword>
<dbReference type="GO" id="GO:0005815">
    <property type="term" value="C:microtubule organizing center"/>
    <property type="evidence" value="ECO:0000318"/>
    <property type="project" value="GO_Central"/>
</dbReference>
<dbReference type="EMBL" id="CH991569">
    <property type="protein sequence ID" value="EDQ85939.1"/>
    <property type="molecule type" value="Genomic_DNA"/>
</dbReference>
<dbReference type="OMA" id="MDEAICA"/>
<dbReference type="SUPFAM" id="SSF48452">
    <property type="entry name" value="TPR-like"/>
    <property type="match status" value="1"/>
</dbReference>
<feature type="compositionally biased region" description="Basic and acidic residues" evidence="1">
    <location>
        <begin position="1"/>
        <end position="10"/>
    </location>
</feature>
<reference evidence="3 4" key="1">
    <citation type="journal article" date="2008" name="Nature">
        <title>The genome of the choanoflagellate Monosiga brevicollis and the origin of metazoans.</title>
        <authorList>
            <consortium name="JGI Sequencing"/>
            <person name="King N."/>
            <person name="Westbrook M.J."/>
            <person name="Young S.L."/>
            <person name="Kuo A."/>
            <person name="Abedin M."/>
            <person name="Chapman J."/>
            <person name="Fairclough S."/>
            <person name="Hellsten U."/>
            <person name="Isogai Y."/>
            <person name="Letunic I."/>
            <person name="Marr M."/>
            <person name="Pincus D."/>
            <person name="Putnam N."/>
            <person name="Rokas A."/>
            <person name="Wright K.J."/>
            <person name="Zuzow R."/>
            <person name="Dirks W."/>
            <person name="Good M."/>
            <person name="Goodstein D."/>
            <person name="Lemons D."/>
            <person name="Li W."/>
            <person name="Lyons J.B."/>
            <person name="Morris A."/>
            <person name="Nichols S."/>
            <person name="Richter D.J."/>
            <person name="Salamov A."/>
            <person name="Bork P."/>
            <person name="Lim W.A."/>
            <person name="Manning G."/>
            <person name="Miller W.T."/>
            <person name="McGinnis W."/>
            <person name="Shapiro H."/>
            <person name="Tjian R."/>
            <person name="Grigoriev I.V."/>
            <person name="Rokhsar D."/>
        </authorList>
    </citation>
    <scope>NUCLEOTIDE SEQUENCE [LARGE SCALE GENOMIC DNA]</scope>
    <source>
        <strain evidence="4">MX1 / ATCC 50154</strain>
    </source>
</reference>
<feature type="domain" description="Doublecortin" evidence="2">
    <location>
        <begin position="262"/>
        <end position="345"/>
    </location>
</feature>